<dbReference type="PANTHER" id="PTHR11941">
    <property type="entry name" value="ENOYL-COA HYDRATASE-RELATED"/>
    <property type="match status" value="1"/>
</dbReference>
<comment type="similarity">
    <text evidence="2 8">Belongs to the enoyl-CoA hydratase/isomerase family.</text>
</comment>
<keyword evidence="10" id="KW-1185">Reference proteome</keyword>
<dbReference type="Pfam" id="PF00378">
    <property type="entry name" value="ECH_1"/>
    <property type="match status" value="1"/>
</dbReference>
<reference evidence="9 10" key="1">
    <citation type="journal article" date="2023" name="Virus Evol.">
        <title>Computational host range prediction-The good, the bad, and the ugly.</title>
        <authorList>
            <person name="Howell A.A."/>
            <person name="Versoza C.J."/>
            <person name="Pfeifer S.P."/>
        </authorList>
    </citation>
    <scope>NUCLEOTIDE SEQUENCE [LARGE SCALE GENOMIC DNA]</scope>
    <source>
        <strain evidence="9 10">1610/1b</strain>
    </source>
</reference>
<accession>A0ABZ2U307</accession>
<dbReference type="InterPro" id="IPR018376">
    <property type="entry name" value="Enoyl-CoA_hyd/isom_CS"/>
</dbReference>
<dbReference type="RefSeq" id="WP_066167036.1">
    <property type="nucleotide sequence ID" value="NZ_CP136137.1"/>
</dbReference>
<dbReference type="EMBL" id="CP136137">
    <property type="protein sequence ID" value="WYY08098.1"/>
    <property type="molecule type" value="Genomic_DNA"/>
</dbReference>
<comment type="catalytic activity">
    <reaction evidence="7">
        <text>a 4-saturated-(3S)-3-hydroxyacyl-CoA = a (3E)-enoyl-CoA + H2O</text>
        <dbReference type="Rhea" id="RHEA:20724"/>
        <dbReference type="ChEBI" id="CHEBI:15377"/>
        <dbReference type="ChEBI" id="CHEBI:58521"/>
        <dbReference type="ChEBI" id="CHEBI:137480"/>
        <dbReference type="EC" id="4.2.1.17"/>
    </reaction>
</comment>
<gene>
    <name evidence="9" type="ORF">RVF87_03175</name>
</gene>
<keyword evidence="5" id="KW-0456">Lyase</keyword>
<evidence type="ECO:0000256" key="1">
    <source>
        <dbReference type="ARBA" id="ARBA00002994"/>
    </source>
</evidence>
<evidence type="ECO:0000313" key="10">
    <source>
        <dbReference type="Proteomes" id="UP001479933"/>
    </source>
</evidence>
<name>A0ABZ2U307_9ACTN</name>
<evidence type="ECO:0000256" key="8">
    <source>
        <dbReference type="RuleBase" id="RU003707"/>
    </source>
</evidence>
<dbReference type="InterPro" id="IPR001753">
    <property type="entry name" value="Enoyl-CoA_hydra/iso"/>
</dbReference>
<evidence type="ECO:0000313" key="9">
    <source>
        <dbReference type="EMBL" id="WYY08098.1"/>
    </source>
</evidence>
<proteinExistence type="inferred from homology"/>
<dbReference type="Gene3D" id="1.10.12.10">
    <property type="entry name" value="Lyase 2-enoyl-coa Hydratase, Chain A, domain 2"/>
    <property type="match status" value="1"/>
</dbReference>
<organism evidence="9 10">
    <name type="scientific">Gordonia hydrophobica</name>
    <dbReference type="NCBI Taxonomy" id="40516"/>
    <lineage>
        <taxon>Bacteria</taxon>
        <taxon>Bacillati</taxon>
        <taxon>Actinomycetota</taxon>
        <taxon>Actinomycetes</taxon>
        <taxon>Mycobacteriales</taxon>
        <taxon>Gordoniaceae</taxon>
        <taxon>Gordonia</taxon>
    </lineage>
</organism>
<dbReference type="PANTHER" id="PTHR11941:SF169">
    <property type="entry name" value="(7AS)-7A-METHYL-1,5-DIOXO-2,3,5,6,7,7A-HEXAHYDRO-1H-INDENE-CARBOXYL-COA HYDROLASE"/>
    <property type="match status" value="1"/>
</dbReference>
<dbReference type="Proteomes" id="UP001479933">
    <property type="component" value="Chromosome"/>
</dbReference>
<evidence type="ECO:0000256" key="7">
    <source>
        <dbReference type="ARBA" id="ARBA00023717"/>
    </source>
</evidence>
<dbReference type="CDD" id="cd06558">
    <property type="entry name" value="crotonase-like"/>
    <property type="match status" value="1"/>
</dbReference>
<keyword evidence="3" id="KW-0276">Fatty acid metabolism</keyword>
<evidence type="ECO:0000256" key="4">
    <source>
        <dbReference type="ARBA" id="ARBA00023098"/>
    </source>
</evidence>
<dbReference type="Gene3D" id="3.90.226.10">
    <property type="entry name" value="2-enoyl-CoA Hydratase, Chain A, domain 1"/>
    <property type="match status" value="1"/>
</dbReference>
<dbReference type="InterPro" id="IPR029045">
    <property type="entry name" value="ClpP/crotonase-like_dom_sf"/>
</dbReference>
<dbReference type="PROSITE" id="PS00166">
    <property type="entry name" value="ENOYL_COA_HYDRATASE"/>
    <property type="match status" value="1"/>
</dbReference>
<evidence type="ECO:0000256" key="2">
    <source>
        <dbReference type="ARBA" id="ARBA00005254"/>
    </source>
</evidence>
<evidence type="ECO:0000256" key="3">
    <source>
        <dbReference type="ARBA" id="ARBA00022832"/>
    </source>
</evidence>
<protein>
    <submittedName>
        <fullName evidence="9">Crotonase/enoyl-CoA hydratase family protein</fullName>
    </submittedName>
</protein>
<evidence type="ECO:0000256" key="5">
    <source>
        <dbReference type="ARBA" id="ARBA00023239"/>
    </source>
</evidence>
<dbReference type="SUPFAM" id="SSF52096">
    <property type="entry name" value="ClpP/crotonase"/>
    <property type="match status" value="1"/>
</dbReference>
<comment type="function">
    <text evidence="1">Could possibly oxidize fatty acids using specific components.</text>
</comment>
<keyword evidence="4" id="KW-0443">Lipid metabolism</keyword>
<dbReference type="NCBIfam" id="NF006100">
    <property type="entry name" value="PRK08252.1"/>
    <property type="match status" value="1"/>
</dbReference>
<sequence length="266" mass="27620">MSEATPVVVSERRGHVEVITINRPESRNAVNAAVTDALGYAVERADTDPDIRAIVLTGAGSQSFCAGADLKALARGERIDASSRDRRAWGFAGIVTHPISTPLIAAVNGTALGGGTELVLASDIAVAAESAQFGLPEVKRGIIAAAGGAFRIIDALPRKIGMELLLTGRTFSAQQAVDVGLINRVVPDADVVDAAVALADEIAANAPLAVQASKRLALGIVDGAVPSETSQWAANTAEILAVFKSRDAKEGPRAFAEKRAPRWRAE</sequence>
<comment type="catalytic activity">
    <reaction evidence="6">
        <text>a (3S)-3-hydroxyacyl-CoA = a (2E)-enoyl-CoA + H2O</text>
        <dbReference type="Rhea" id="RHEA:16105"/>
        <dbReference type="ChEBI" id="CHEBI:15377"/>
        <dbReference type="ChEBI" id="CHEBI:57318"/>
        <dbReference type="ChEBI" id="CHEBI:58856"/>
        <dbReference type="EC" id="4.2.1.17"/>
    </reaction>
</comment>
<evidence type="ECO:0000256" key="6">
    <source>
        <dbReference type="ARBA" id="ARBA00023709"/>
    </source>
</evidence>
<dbReference type="InterPro" id="IPR014748">
    <property type="entry name" value="Enoyl-CoA_hydra_C"/>
</dbReference>